<comment type="caution">
    <text evidence="3">The sequence shown here is derived from an EMBL/GenBank/DDBJ whole genome shotgun (WGS) entry which is preliminary data.</text>
</comment>
<reference evidence="3" key="1">
    <citation type="journal article" date="2023" name="Insect Mol. Biol.">
        <title>Genome sequencing provides insights into the evolution of gene families encoding plant cell wall-degrading enzymes in longhorned beetles.</title>
        <authorList>
            <person name="Shin N.R."/>
            <person name="Okamura Y."/>
            <person name="Kirsch R."/>
            <person name="Pauchet Y."/>
        </authorList>
    </citation>
    <scope>NUCLEOTIDE SEQUENCE</scope>
    <source>
        <strain evidence="3">AMC_N1</strain>
    </source>
</reference>
<dbReference type="InterPro" id="IPR005612">
    <property type="entry name" value="CCAAT-binding_factor"/>
</dbReference>
<dbReference type="AlphaFoldDB" id="A0AAV8XUT8"/>
<evidence type="ECO:0000256" key="1">
    <source>
        <dbReference type="ARBA" id="ARBA00007797"/>
    </source>
</evidence>
<protein>
    <recommendedName>
        <fullName evidence="2">CCAAT-binding factor domain-containing protein</fullName>
    </recommendedName>
</protein>
<dbReference type="Proteomes" id="UP001162162">
    <property type="component" value="Unassembled WGS sequence"/>
</dbReference>
<dbReference type="PANTHER" id="PTHR12455">
    <property type="entry name" value="NUCLEOLAR COMPLEX PROTEIN 4"/>
    <property type="match status" value="1"/>
</dbReference>
<sequence>MNLFKNEAALFKNEPYFGHLSFRRCVESIACVFVRHPGLKCLLNNPDHATASTDPYIMEERDPVKSNAINSSLWEIQSLQQHALPGVATAARFIDSPLPSVEWDISKILDNTGDDIFDKEVKKFSKLIVLQFEKPNGACLGKNEHVMQYWDLRTESQSLLEQIPSLSDLVFGIFRLPQWTEHNVSVLYVERVRLLGVNPFKSLLFGQTVPCKQALYGFLSRH</sequence>
<accession>A0AAV8XUT8</accession>
<dbReference type="EMBL" id="JAPWTK010000346">
    <property type="protein sequence ID" value="KAJ8942022.1"/>
    <property type="molecule type" value="Genomic_DNA"/>
</dbReference>
<keyword evidence="4" id="KW-1185">Reference proteome</keyword>
<dbReference type="GO" id="GO:0030692">
    <property type="term" value="C:Noc4p-Nop14p complex"/>
    <property type="evidence" value="ECO:0007669"/>
    <property type="project" value="TreeGrafter"/>
</dbReference>
<dbReference type="GO" id="GO:0042254">
    <property type="term" value="P:ribosome biogenesis"/>
    <property type="evidence" value="ECO:0007669"/>
    <property type="project" value="InterPro"/>
</dbReference>
<dbReference type="GO" id="GO:0032040">
    <property type="term" value="C:small-subunit processome"/>
    <property type="evidence" value="ECO:0007669"/>
    <property type="project" value="TreeGrafter"/>
</dbReference>
<evidence type="ECO:0000259" key="2">
    <source>
        <dbReference type="Pfam" id="PF03914"/>
    </source>
</evidence>
<organism evidence="3 4">
    <name type="scientific">Aromia moschata</name>
    <dbReference type="NCBI Taxonomy" id="1265417"/>
    <lineage>
        <taxon>Eukaryota</taxon>
        <taxon>Metazoa</taxon>
        <taxon>Ecdysozoa</taxon>
        <taxon>Arthropoda</taxon>
        <taxon>Hexapoda</taxon>
        <taxon>Insecta</taxon>
        <taxon>Pterygota</taxon>
        <taxon>Neoptera</taxon>
        <taxon>Endopterygota</taxon>
        <taxon>Coleoptera</taxon>
        <taxon>Polyphaga</taxon>
        <taxon>Cucujiformia</taxon>
        <taxon>Chrysomeloidea</taxon>
        <taxon>Cerambycidae</taxon>
        <taxon>Cerambycinae</taxon>
        <taxon>Callichromatini</taxon>
        <taxon>Aromia</taxon>
    </lineage>
</organism>
<feature type="domain" description="CCAAT-binding factor" evidence="2">
    <location>
        <begin position="32"/>
        <end position="91"/>
    </location>
</feature>
<proteinExistence type="inferred from homology"/>
<dbReference type="InterPro" id="IPR027193">
    <property type="entry name" value="Noc4"/>
</dbReference>
<dbReference type="PANTHER" id="PTHR12455:SF0">
    <property type="entry name" value="NUCLEOLAR COMPLEX PROTEIN 4 HOMOLOG"/>
    <property type="match status" value="1"/>
</dbReference>
<dbReference type="Pfam" id="PF03914">
    <property type="entry name" value="CBF"/>
    <property type="match status" value="1"/>
</dbReference>
<name>A0AAV8XUT8_9CUCU</name>
<evidence type="ECO:0000313" key="4">
    <source>
        <dbReference type="Proteomes" id="UP001162162"/>
    </source>
</evidence>
<comment type="similarity">
    <text evidence="1">Belongs to the CBF/MAK21 family.</text>
</comment>
<gene>
    <name evidence="3" type="ORF">NQ318_002776</name>
</gene>
<evidence type="ECO:0000313" key="3">
    <source>
        <dbReference type="EMBL" id="KAJ8942022.1"/>
    </source>
</evidence>